<dbReference type="Proteomes" id="UP000314294">
    <property type="component" value="Unassembled WGS sequence"/>
</dbReference>
<gene>
    <name evidence="1" type="ORF">EYF80_046814</name>
</gene>
<evidence type="ECO:0000313" key="1">
    <source>
        <dbReference type="EMBL" id="TNN42993.1"/>
    </source>
</evidence>
<reference evidence="1 2" key="1">
    <citation type="submission" date="2019-03" db="EMBL/GenBank/DDBJ databases">
        <title>First draft genome of Liparis tanakae, snailfish: a comprehensive survey of snailfish specific genes.</title>
        <authorList>
            <person name="Kim W."/>
            <person name="Song I."/>
            <person name="Jeong J.-H."/>
            <person name="Kim D."/>
            <person name="Kim S."/>
            <person name="Ryu S."/>
            <person name="Song J.Y."/>
            <person name="Lee S.K."/>
        </authorList>
    </citation>
    <scope>NUCLEOTIDE SEQUENCE [LARGE SCALE GENOMIC DNA]</scope>
    <source>
        <tissue evidence="1">Muscle</tissue>
    </source>
</reference>
<dbReference type="AlphaFoldDB" id="A0A4Z2FQB2"/>
<organism evidence="1 2">
    <name type="scientific">Liparis tanakae</name>
    <name type="common">Tanaka's snailfish</name>
    <dbReference type="NCBI Taxonomy" id="230148"/>
    <lineage>
        <taxon>Eukaryota</taxon>
        <taxon>Metazoa</taxon>
        <taxon>Chordata</taxon>
        <taxon>Craniata</taxon>
        <taxon>Vertebrata</taxon>
        <taxon>Euteleostomi</taxon>
        <taxon>Actinopterygii</taxon>
        <taxon>Neopterygii</taxon>
        <taxon>Teleostei</taxon>
        <taxon>Neoteleostei</taxon>
        <taxon>Acanthomorphata</taxon>
        <taxon>Eupercaria</taxon>
        <taxon>Perciformes</taxon>
        <taxon>Cottioidei</taxon>
        <taxon>Cottales</taxon>
        <taxon>Liparidae</taxon>
        <taxon>Liparis</taxon>
    </lineage>
</organism>
<name>A0A4Z2FQB2_9TELE</name>
<keyword evidence="2" id="KW-1185">Reference proteome</keyword>
<sequence length="91" mass="10059">MGRRLGGNLLACIEEQLDVQGPLSRARRESFFNTCQDDNGCPNVPFDVSSLESNTLNMRHSLQLLLALDNKSFPTAPSGNLVIPANNIWRC</sequence>
<protein>
    <submittedName>
        <fullName evidence="1">Uncharacterized protein</fullName>
    </submittedName>
</protein>
<comment type="caution">
    <text evidence="1">The sequence shown here is derived from an EMBL/GenBank/DDBJ whole genome shotgun (WGS) entry which is preliminary data.</text>
</comment>
<evidence type="ECO:0000313" key="2">
    <source>
        <dbReference type="Proteomes" id="UP000314294"/>
    </source>
</evidence>
<dbReference type="EMBL" id="SRLO01000998">
    <property type="protein sequence ID" value="TNN42993.1"/>
    <property type="molecule type" value="Genomic_DNA"/>
</dbReference>
<accession>A0A4Z2FQB2</accession>
<proteinExistence type="predicted"/>